<dbReference type="GO" id="GO:0006189">
    <property type="term" value="P:'de novo' IMP biosynthetic process"/>
    <property type="evidence" value="ECO:0007669"/>
    <property type="project" value="UniProtKB-UniRule"/>
</dbReference>
<dbReference type="Pfam" id="PF00551">
    <property type="entry name" value="Formyl_trans_N"/>
    <property type="match status" value="1"/>
</dbReference>
<feature type="site" description="Raises pKa of active site His" evidence="4">
    <location>
        <position position="148"/>
    </location>
</feature>
<dbReference type="InterPro" id="IPR002376">
    <property type="entry name" value="Formyl_transf_N"/>
</dbReference>
<dbReference type="STRING" id="314260.PB2503_08789"/>
<dbReference type="HAMAP" id="MF_01930">
    <property type="entry name" value="PurN"/>
    <property type="match status" value="1"/>
</dbReference>
<evidence type="ECO:0000313" key="7">
    <source>
        <dbReference type="Proteomes" id="UP000001302"/>
    </source>
</evidence>
<dbReference type="SUPFAM" id="SSF53328">
    <property type="entry name" value="Formyltransferase"/>
    <property type="match status" value="1"/>
</dbReference>
<sequence>MIDKKRVAVLISGSGSNLQALIEASRSPDYPAEIVLVLSNRPGVFGLERAAAAEIPSVVIPHGDYPSRAAFDAAMQSVLTQNDIDCICLAGFMRILTPSFTKAWEGRMLNIHPSLLPAFKGYDAIGQVLASSVSVTGASVHTVTSEVDAGDIVAQGAVRRDPDDTRESLTGRIHAVEHLLYPYALRSFLRGEASPPPAPALSGAVFSLNHRSRFREYLSLT</sequence>
<evidence type="ECO:0000256" key="3">
    <source>
        <dbReference type="ARBA" id="ARBA00022755"/>
    </source>
</evidence>
<dbReference type="RefSeq" id="WP_013300787.1">
    <property type="nucleotide sequence ID" value="NC_014414.1"/>
</dbReference>
<dbReference type="InterPro" id="IPR004607">
    <property type="entry name" value="GART"/>
</dbReference>
<dbReference type="EMBL" id="CP002156">
    <property type="protein sequence ID" value="ADM09813.1"/>
    <property type="molecule type" value="Genomic_DNA"/>
</dbReference>
<evidence type="ECO:0000256" key="4">
    <source>
        <dbReference type="HAMAP-Rule" id="MF_01930"/>
    </source>
</evidence>
<dbReference type="AlphaFoldDB" id="E0TC20"/>
<dbReference type="PANTHER" id="PTHR43369:SF2">
    <property type="entry name" value="PHOSPHORIBOSYLGLYCINAMIDE FORMYLTRANSFERASE"/>
    <property type="match status" value="1"/>
</dbReference>
<keyword evidence="3 4" id="KW-0658">Purine biosynthesis</keyword>
<evidence type="ECO:0000256" key="2">
    <source>
        <dbReference type="ARBA" id="ARBA00022679"/>
    </source>
</evidence>
<evidence type="ECO:0000259" key="5">
    <source>
        <dbReference type="Pfam" id="PF00551"/>
    </source>
</evidence>
<name>E0TC20_PARBH</name>
<organism evidence="6 7">
    <name type="scientific">Parvularcula bermudensis (strain ATCC BAA-594 / HTCC2503 / KCTC 12087)</name>
    <dbReference type="NCBI Taxonomy" id="314260"/>
    <lineage>
        <taxon>Bacteria</taxon>
        <taxon>Pseudomonadati</taxon>
        <taxon>Pseudomonadota</taxon>
        <taxon>Alphaproteobacteria</taxon>
        <taxon>Parvularculales</taxon>
        <taxon>Parvularculaceae</taxon>
        <taxon>Parvularcula</taxon>
    </lineage>
</organism>
<keyword evidence="7" id="KW-1185">Reference proteome</keyword>
<feature type="domain" description="Formyl transferase N-terminal" evidence="5">
    <location>
        <begin position="5"/>
        <end position="185"/>
    </location>
</feature>
<dbReference type="UniPathway" id="UPA00074">
    <property type="reaction ID" value="UER00126"/>
</dbReference>
<reference evidence="7" key="1">
    <citation type="submission" date="2010-08" db="EMBL/GenBank/DDBJ databases">
        <title>Genome sequence of Parvularcula bermudensis HTCC2503.</title>
        <authorList>
            <person name="Kang D.-M."/>
            <person name="Oh H.-M."/>
            <person name="Cho J.-C."/>
        </authorList>
    </citation>
    <scope>NUCLEOTIDE SEQUENCE [LARGE SCALE GENOMIC DNA]</scope>
    <source>
        <strain evidence="7">ATCC BAA-594 / HTCC2503 / KCTC 12087</strain>
    </source>
</reference>
<dbReference type="Proteomes" id="UP000001302">
    <property type="component" value="Chromosome"/>
</dbReference>
<gene>
    <name evidence="4" type="primary">purN</name>
    <name evidence="6" type="ordered locus">PB2503_08789</name>
</gene>
<proteinExistence type="inferred from homology"/>
<dbReference type="HOGENOM" id="CLU_038395_1_1_5"/>
<dbReference type="OrthoDB" id="9806170at2"/>
<dbReference type="Gene3D" id="3.40.50.170">
    <property type="entry name" value="Formyl transferase, N-terminal domain"/>
    <property type="match status" value="1"/>
</dbReference>
<dbReference type="NCBIfam" id="TIGR00639">
    <property type="entry name" value="PurN"/>
    <property type="match status" value="1"/>
</dbReference>
<protein>
    <recommendedName>
        <fullName evidence="4">Phosphoribosylglycinamide formyltransferase</fullName>
        <ecNumber evidence="4">2.1.2.2</ecNumber>
    </recommendedName>
    <alternativeName>
        <fullName evidence="4">5'-phosphoribosylglycinamide transformylase</fullName>
    </alternativeName>
    <alternativeName>
        <fullName evidence="4">GAR transformylase</fullName>
        <shortName evidence="4">GART</shortName>
    </alternativeName>
</protein>
<feature type="active site" description="Proton donor" evidence="4">
    <location>
        <position position="112"/>
    </location>
</feature>
<evidence type="ECO:0000256" key="1">
    <source>
        <dbReference type="ARBA" id="ARBA00005054"/>
    </source>
</evidence>
<dbReference type="KEGG" id="pbr:PB2503_08789"/>
<dbReference type="eggNOG" id="COG0299">
    <property type="taxonomic scope" value="Bacteria"/>
</dbReference>
<comment type="similarity">
    <text evidence="4">Belongs to the GART family.</text>
</comment>
<feature type="binding site" evidence="4">
    <location>
        <begin position="93"/>
        <end position="96"/>
    </location>
    <ligand>
        <name>(6R)-10-formyltetrahydrofolate</name>
        <dbReference type="ChEBI" id="CHEBI:195366"/>
    </ligand>
</feature>
<feature type="binding site" evidence="4">
    <location>
        <begin position="15"/>
        <end position="17"/>
    </location>
    <ligand>
        <name>N(1)-(5-phospho-beta-D-ribosyl)glycinamide</name>
        <dbReference type="ChEBI" id="CHEBI:143788"/>
    </ligand>
</feature>
<dbReference type="InterPro" id="IPR036477">
    <property type="entry name" value="Formyl_transf_N_sf"/>
</dbReference>
<dbReference type="GO" id="GO:0005829">
    <property type="term" value="C:cytosol"/>
    <property type="evidence" value="ECO:0007669"/>
    <property type="project" value="TreeGrafter"/>
</dbReference>
<dbReference type="GO" id="GO:0004644">
    <property type="term" value="F:phosphoribosylglycinamide formyltransferase activity"/>
    <property type="evidence" value="ECO:0007669"/>
    <property type="project" value="UniProtKB-UniRule"/>
</dbReference>
<feature type="binding site" evidence="4">
    <location>
        <position position="68"/>
    </location>
    <ligand>
        <name>(6R)-10-formyltetrahydrofolate</name>
        <dbReference type="ChEBI" id="CHEBI:195366"/>
    </ligand>
</feature>
<comment type="catalytic activity">
    <reaction evidence="4">
        <text>N(1)-(5-phospho-beta-D-ribosyl)glycinamide + (6R)-10-formyltetrahydrofolate = N(2)-formyl-N(1)-(5-phospho-beta-D-ribosyl)glycinamide + (6S)-5,6,7,8-tetrahydrofolate + H(+)</text>
        <dbReference type="Rhea" id="RHEA:15053"/>
        <dbReference type="ChEBI" id="CHEBI:15378"/>
        <dbReference type="ChEBI" id="CHEBI:57453"/>
        <dbReference type="ChEBI" id="CHEBI:143788"/>
        <dbReference type="ChEBI" id="CHEBI:147286"/>
        <dbReference type="ChEBI" id="CHEBI:195366"/>
        <dbReference type="EC" id="2.1.2.2"/>
    </reaction>
</comment>
<dbReference type="CDD" id="cd08645">
    <property type="entry name" value="FMT_core_GART"/>
    <property type="match status" value="1"/>
</dbReference>
<comment type="pathway">
    <text evidence="1 4">Purine metabolism; IMP biosynthesis via de novo pathway; N(2)-formyl-N(1)-(5-phospho-D-ribosyl)glycinamide from N(1)-(5-phospho-D-ribosyl)glycinamide (10-formyl THF route): step 1/1.</text>
</comment>
<dbReference type="EC" id="2.1.2.2" evidence="4"/>
<accession>E0TC20</accession>
<dbReference type="PANTHER" id="PTHR43369">
    <property type="entry name" value="PHOSPHORIBOSYLGLYCINAMIDE FORMYLTRANSFERASE"/>
    <property type="match status" value="1"/>
</dbReference>
<reference evidence="6 7" key="2">
    <citation type="journal article" date="2011" name="J. Bacteriol.">
        <title>Complete genome sequence of strain HTCC2503T of Parvularcula bermudensis, the type species of the order "Parvularculales" in the class Alphaproteobacteria.</title>
        <authorList>
            <person name="Oh H.M."/>
            <person name="Kang I."/>
            <person name="Vergin K.L."/>
            <person name="Kang D."/>
            <person name="Rhee K.H."/>
            <person name="Giovannoni S.J."/>
            <person name="Cho J.C."/>
        </authorList>
    </citation>
    <scope>NUCLEOTIDE SEQUENCE [LARGE SCALE GENOMIC DNA]</scope>
    <source>
        <strain evidence="7">ATCC BAA-594 / HTCC2503 / KCTC 12087</strain>
    </source>
</reference>
<comment type="function">
    <text evidence="4">Catalyzes the transfer of a formyl group from 10-formyltetrahydrofolate to 5-phospho-ribosyl-glycinamide (GAR), producing 5-phospho-ribosyl-N-formylglycinamide (FGAR) and tetrahydrofolate.</text>
</comment>
<feature type="binding site" evidence="4">
    <location>
        <position position="110"/>
    </location>
    <ligand>
        <name>(6R)-10-formyltetrahydrofolate</name>
        <dbReference type="ChEBI" id="CHEBI:195366"/>
    </ligand>
</feature>
<keyword evidence="2 4" id="KW-0808">Transferase</keyword>
<evidence type="ECO:0000313" key="6">
    <source>
        <dbReference type="EMBL" id="ADM09813.1"/>
    </source>
</evidence>